<dbReference type="AlphaFoldDB" id="A0A222MWF0"/>
<dbReference type="PANTHER" id="PTHR13778:SF47">
    <property type="entry name" value="LIPOPOLYSACCHARIDE 1,3-GALACTOSYLTRANSFERASE"/>
    <property type="match status" value="1"/>
</dbReference>
<dbReference type="SUPFAM" id="SSF53448">
    <property type="entry name" value="Nucleotide-diphospho-sugar transferases"/>
    <property type="match status" value="2"/>
</dbReference>
<dbReference type="InterPro" id="IPR050748">
    <property type="entry name" value="Glycosyltrans_8_dom-fam"/>
</dbReference>
<accession>A0A222MWF0</accession>
<dbReference type="InterPro" id="IPR029044">
    <property type="entry name" value="Nucleotide-diphossugar_trans"/>
</dbReference>
<dbReference type="OrthoDB" id="2041467at2"/>
<evidence type="ECO:0000313" key="5">
    <source>
        <dbReference type="Proteomes" id="UP000201169"/>
    </source>
</evidence>
<dbReference type="GO" id="GO:0016757">
    <property type="term" value="F:glycosyltransferase activity"/>
    <property type="evidence" value="ECO:0007669"/>
    <property type="project" value="UniProtKB-KW"/>
</dbReference>
<dbReference type="Gene3D" id="3.90.550.10">
    <property type="entry name" value="Spore Coat Polysaccharide Biosynthesis Protein SpsA, Chain A"/>
    <property type="match status" value="2"/>
</dbReference>
<keyword evidence="3" id="KW-0479">Metal-binding</keyword>
<dbReference type="KEGG" id="cavi:CAV_0279"/>
<keyword evidence="1" id="KW-0328">Glycosyltransferase</keyword>
<reference evidence="4 5" key="1">
    <citation type="submission" date="2017-07" db="EMBL/GenBank/DDBJ databases">
        <title>Analysis of two Campylobacter avium genomes and identification of a novel hippuricase gene.</title>
        <authorList>
            <person name="Miller W.G."/>
            <person name="Chapman M.H."/>
            <person name="Yee E."/>
            <person name="Revez J."/>
            <person name="Bono J.L."/>
            <person name="Rossi M."/>
        </authorList>
    </citation>
    <scope>NUCLEOTIDE SEQUENCE [LARGE SCALE GENOMIC DNA]</scope>
    <source>
        <strain evidence="4 5">LMG 24591</strain>
    </source>
</reference>
<name>A0A222MWF0_9BACT</name>
<dbReference type="InterPro" id="IPR002495">
    <property type="entry name" value="Glyco_trans_8"/>
</dbReference>
<evidence type="ECO:0000256" key="1">
    <source>
        <dbReference type="ARBA" id="ARBA00022676"/>
    </source>
</evidence>
<gene>
    <name evidence="4" type="ORF">CAV_0279</name>
</gene>
<dbReference type="EMBL" id="CP022347">
    <property type="protein sequence ID" value="ASQ29950.1"/>
    <property type="molecule type" value="Genomic_DNA"/>
</dbReference>
<dbReference type="GO" id="GO:0046872">
    <property type="term" value="F:metal ion binding"/>
    <property type="evidence" value="ECO:0007669"/>
    <property type="project" value="UniProtKB-KW"/>
</dbReference>
<dbReference type="Proteomes" id="UP000201169">
    <property type="component" value="Chromosome"/>
</dbReference>
<dbReference type="RefSeq" id="WP_094324739.1">
    <property type="nucleotide sequence ID" value="NZ_CP022347.1"/>
</dbReference>
<sequence>MNSNKHIHTFFNINSKYTYIASICISSILSNLSKDYKISFYILSKDLKEEDKEKLQSLKHIKDYDIEFIDVDESVFTKKIESSQAHVSFEANYKFLLSSLKPNLDKCVYLDADLIATGDLAELWEVDIDEYYMAGVIEECKTKSLIYHRQNRLNIKKKNNYVNTGVMLCNLKKWREDDIERKLFDAYHKNEDILLYPDKDAINMVLQGKIKMLDKKYNCLINNIKENKKDVKNALKNSIIIHYSGEIKPWLYNIKYKNDIWFSYAKKLPFYDEFMYKYTKLIDKECLGNDKEIFKNLYDLKPVFDKNYVSLCCAFDDNYAPYFSVLLRSIIDNSDINTNYDIVILHNNNINTVYMKRLLSMISALSNFSIRFVDIYLFANIVDFSKYLLYHWKAEAYFRFFIPKLFKNYEKTLYIDVDTIVLKDLKDLFDTNLEDKFLGVIQDTIITGHIKNFDFVSDVDINEYISNKLGLKDKAKYFGSGVLLFNIKKCSSVDFLGLCLEKLRELKKPLMVDQCVLNSLFADKAKILHTKYNLYQCETYFKNLHTFLPKDVYDLYEEAKKDPVIIHYEFTAKPWNSPHLEKANIWWSYARKTPFYEEILYRNLANPPYPYKGGAKKQIQSHLSYRLGQEILSIKNNKAKIFILPFSLPCVYLIHFISKMLNSLLAFSNASIRPEPLHNYYSDYNEALKIKNNQLTYRLGNLLVKHPFTFLFRVSKVYKEWKKEKTNEFK</sequence>
<dbReference type="PANTHER" id="PTHR13778">
    <property type="entry name" value="GLYCOSYLTRANSFERASE 8 DOMAIN-CONTAINING PROTEIN"/>
    <property type="match status" value="1"/>
</dbReference>
<dbReference type="Pfam" id="PF01501">
    <property type="entry name" value="Glyco_transf_8"/>
    <property type="match status" value="2"/>
</dbReference>
<keyword evidence="2 4" id="KW-0808">Transferase</keyword>
<organism evidence="4 5">
    <name type="scientific">Campylobacter avium LMG 24591</name>
    <dbReference type="NCBI Taxonomy" id="522484"/>
    <lineage>
        <taxon>Bacteria</taxon>
        <taxon>Pseudomonadati</taxon>
        <taxon>Campylobacterota</taxon>
        <taxon>Epsilonproteobacteria</taxon>
        <taxon>Campylobacterales</taxon>
        <taxon>Campylobacteraceae</taxon>
        <taxon>Campylobacter</taxon>
    </lineage>
</organism>
<keyword evidence="5" id="KW-1185">Reference proteome</keyword>
<evidence type="ECO:0000256" key="3">
    <source>
        <dbReference type="ARBA" id="ARBA00022723"/>
    </source>
</evidence>
<evidence type="ECO:0000256" key="2">
    <source>
        <dbReference type="ARBA" id="ARBA00022679"/>
    </source>
</evidence>
<dbReference type="CDD" id="cd04194">
    <property type="entry name" value="GT8_A4GalT_like"/>
    <property type="match status" value="2"/>
</dbReference>
<proteinExistence type="predicted"/>
<protein>
    <submittedName>
        <fullName evidence="4">Putative two-domain glycosyltransferase, family 8</fullName>
    </submittedName>
</protein>
<evidence type="ECO:0000313" key="4">
    <source>
        <dbReference type="EMBL" id="ASQ29950.1"/>
    </source>
</evidence>